<keyword evidence="9" id="KW-0969">Cilium</keyword>
<comment type="caution">
    <text evidence="9">The sequence shown here is derived from an EMBL/GenBank/DDBJ whole genome shotgun (WGS) entry which is preliminary data.</text>
</comment>
<dbReference type="PANTHER" id="PTHR34982:SF1">
    <property type="entry name" value="FLAGELLAR ASSEMBLY PROTEIN FLIH"/>
    <property type="match status" value="1"/>
</dbReference>
<evidence type="ECO:0000256" key="6">
    <source>
        <dbReference type="ARBA" id="ARBA00022927"/>
    </source>
</evidence>
<organism evidence="9 10">
    <name type="scientific">Candidatus Scalindua rubra</name>
    <dbReference type="NCBI Taxonomy" id="1872076"/>
    <lineage>
        <taxon>Bacteria</taxon>
        <taxon>Pseudomonadati</taxon>
        <taxon>Planctomycetota</taxon>
        <taxon>Candidatus Brocadiia</taxon>
        <taxon>Candidatus Brocadiales</taxon>
        <taxon>Candidatus Scalinduaceae</taxon>
        <taxon>Candidatus Scalindua</taxon>
    </lineage>
</organism>
<accession>A0A1E3X456</accession>
<evidence type="ECO:0000256" key="1">
    <source>
        <dbReference type="ARBA" id="ARBA00003041"/>
    </source>
</evidence>
<evidence type="ECO:0000256" key="7">
    <source>
        <dbReference type="ARBA" id="ARBA00023225"/>
    </source>
</evidence>
<keyword evidence="4" id="KW-0813">Transport</keyword>
<sequence>MSRKTVYKLPVIEKAIVLESKMPNDGNNKDELLETVSKEKYKRGWDDALKKYQEDVDHLCQGLRKAIEGLKQERDNVWDRCEKEIIKLVLAVAKKAVYEEVSKDSGKIIERVVVEAINKVKENKILKLYLNPEDVEELKGLKITELLRDNEDSEMISDIDISRGVVGLLQIVGY</sequence>
<proteinExistence type="inferred from homology"/>
<dbReference type="EMBL" id="MAYW01000242">
    <property type="protein sequence ID" value="ODS30332.1"/>
    <property type="molecule type" value="Genomic_DNA"/>
</dbReference>
<keyword evidence="7" id="KW-1006">Bacterial flagellum protein export</keyword>
<gene>
    <name evidence="9" type="primary">fliH</name>
    <name evidence="9" type="ORF">SCARUB_04560</name>
</gene>
<evidence type="ECO:0000259" key="8">
    <source>
        <dbReference type="Pfam" id="PF02108"/>
    </source>
</evidence>
<keyword evidence="9" id="KW-0966">Cell projection</keyword>
<dbReference type="AlphaFoldDB" id="A0A1E3X456"/>
<dbReference type="Pfam" id="PF02108">
    <property type="entry name" value="FliH"/>
    <property type="match status" value="1"/>
</dbReference>
<dbReference type="InterPro" id="IPR018035">
    <property type="entry name" value="Flagellar_FliH/T3SS_HrpE"/>
</dbReference>
<keyword evidence="5" id="KW-1005">Bacterial flagellum biogenesis</keyword>
<keyword evidence="6" id="KW-0653">Protein transport</keyword>
<evidence type="ECO:0000313" key="9">
    <source>
        <dbReference type="EMBL" id="ODS30332.1"/>
    </source>
</evidence>
<evidence type="ECO:0000256" key="4">
    <source>
        <dbReference type="ARBA" id="ARBA00022448"/>
    </source>
</evidence>
<comment type="function">
    <text evidence="1">Needed for flagellar regrowth and assembly.</text>
</comment>
<keyword evidence="9" id="KW-0282">Flagellum</keyword>
<comment type="similarity">
    <text evidence="2">Belongs to the FliH family.</text>
</comment>
<reference evidence="9 10" key="1">
    <citation type="submission" date="2016-07" db="EMBL/GenBank/DDBJ databases">
        <title>Draft genome of Scalindua rubra, obtained from a brine-seawater interface in the Red Sea, sheds light on salt adaptation in anammox bacteria.</title>
        <authorList>
            <person name="Speth D.R."/>
            <person name="Lagkouvardos I."/>
            <person name="Wang Y."/>
            <person name="Qian P.-Y."/>
            <person name="Dutilh B.E."/>
            <person name="Jetten M.S."/>
        </authorList>
    </citation>
    <scope>NUCLEOTIDE SEQUENCE [LARGE SCALE GENOMIC DNA]</scope>
    <source>
        <strain evidence="9">BSI-1</strain>
    </source>
</reference>
<dbReference type="GO" id="GO:0005829">
    <property type="term" value="C:cytosol"/>
    <property type="evidence" value="ECO:0007669"/>
    <property type="project" value="TreeGrafter"/>
</dbReference>
<protein>
    <recommendedName>
        <fullName evidence="3">Flagellar assembly protein FliH</fullName>
    </recommendedName>
</protein>
<evidence type="ECO:0000256" key="3">
    <source>
        <dbReference type="ARBA" id="ARBA00016507"/>
    </source>
</evidence>
<evidence type="ECO:0000313" key="10">
    <source>
        <dbReference type="Proteomes" id="UP000094056"/>
    </source>
</evidence>
<dbReference type="Proteomes" id="UP000094056">
    <property type="component" value="Unassembled WGS sequence"/>
</dbReference>
<name>A0A1E3X456_9BACT</name>
<dbReference type="GO" id="GO:0015031">
    <property type="term" value="P:protein transport"/>
    <property type="evidence" value="ECO:0007669"/>
    <property type="project" value="UniProtKB-KW"/>
</dbReference>
<feature type="domain" description="Flagellar assembly protein FliH/Type III secretion system HrpE" evidence="8">
    <location>
        <begin position="59"/>
        <end position="164"/>
    </location>
</feature>
<dbReference type="InterPro" id="IPR051472">
    <property type="entry name" value="T3SS_Stator/FliH"/>
</dbReference>
<evidence type="ECO:0000256" key="2">
    <source>
        <dbReference type="ARBA" id="ARBA00006602"/>
    </source>
</evidence>
<dbReference type="GO" id="GO:0044781">
    <property type="term" value="P:bacterial-type flagellum organization"/>
    <property type="evidence" value="ECO:0007669"/>
    <property type="project" value="UniProtKB-KW"/>
</dbReference>
<dbReference type="PANTHER" id="PTHR34982">
    <property type="entry name" value="YOP PROTEINS TRANSLOCATION PROTEIN L"/>
    <property type="match status" value="1"/>
</dbReference>
<evidence type="ECO:0000256" key="5">
    <source>
        <dbReference type="ARBA" id="ARBA00022795"/>
    </source>
</evidence>